<gene>
    <name evidence="1" type="ORF">Pro02_03570</name>
</gene>
<dbReference type="AlphaFoldDB" id="A0A8J3W9P7"/>
<organism evidence="1 2">
    <name type="scientific">Planobispora rosea</name>
    <dbReference type="NCBI Taxonomy" id="35762"/>
    <lineage>
        <taxon>Bacteria</taxon>
        <taxon>Bacillati</taxon>
        <taxon>Actinomycetota</taxon>
        <taxon>Actinomycetes</taxon>
        <taxon>Streptosporangiales</taxon>
        <taxon>Streptosporangiaceae</taxon>
        <taxon>Planobispora</taxon>
    </lineage>
</organism>
<evidence type="ECO:0000313" key="1">
    <source>
        <dbReference type="EMBL" id="GIH81949.1"/>
    </source>
</evidence>
<accession>A0A8J3W9P7</accession>
<dbReference type="Proteomes" id="UP000655044">
    <property type="component" value="Unassembled WGS sequence"/>
</dbReference>
<sequence>MSSRLYSRCPRAVALSLSLGPEDLPGDVSNESRLLTARLRGIYVRRTYPVHRFGGVSGECRLPVRGWWGTPPSLWFGKGDVRAYDVGALPLPEDL</sequence>
<protein>
    <submittedName>
        <fullName evidence="1">Uncharacterized protein</fullName>
    </submittedName>
</protein>
<evidence type="ECO:0000313" key="2">
    <source>
        <dbReference type="Proteomes" id="UP000655044"/>
    </source>
</evidence>
<dbReference type="EMBL" id="BOOI01000001">
    <property type="protein sequence ID" value="GIH81949.1"/>
    <property type="molecule type" value="Genomic_DNA"/>
</dbReference>
<keyword evidence="2" id="KW-1185">Reference proteome</keyword>
<comment type="caution">
    <text evidence="1">The sequence shown here is derived from an EMBL/GenBank/DDBJ whole genome shotgun (WGS) entry which is preliminary data.</text>
</comment>
<reference evidence="1" key="1">
    <citation type="submission" date="2021-01" db="EMBL/GenBank/DDBJ databases">
        <title>Whole genome shotgun sequence of Planobispora rosea NBRC 15558.</title>
        <authorList>
            <person name="Komaki H."/>
            <person name="Tamura T."/>
        </authorList>
    </citation>
    <scope>NUCLEOTIDE SEQUENCE</scope>
    <source>
        <strain evidence="1">NBRC 15558</strain>
    </source>
</reference>
<name>A0A8J3W9P7_PLARO</name>
<proteinExistence type="predicted"/>